<organism evidence="1 2">
    <name type="scientific">Prorocentrum cordatum</name>
    <dbReference type="NCBI Taxonomy" id="2364126"/>
    <lineage>
        <taxon>Eukaryota</taxon>
        <taxon>Sar</taxon>
        <taxon>Alveolata</taxon>
        <taxon>Dinophyceae</taxon>
        <taxon>Prorocentrales</taxon>
        <taxon>Prorocentraceae</taxon>
        <taxon>Prorocentrum</taxon>
    </lineage>
</organism>
<sequence>MALHRGRRAGGMFQIVLSAAVCSHGALFLCSFASAGRSARRQQESTRDPVRGQGAWPRCVLRKRRYARDVRCLYMSPSSLMKNIQAAQTCDELFSLSGQEDTDMLHRASILLQLSRLNFKTSSRVGQMSAWRNLLFKVMGDIPGWKSSSSFKNRQISRNAWTERGHYLGNVVYSLGRLDGVVSAGLSEGEHALLREHTTLAVLEALPDLIKNNQTDALAEIVFGLRKTERNLQTDEIFRTLAPHIPDLLRAGRSRDLNLGNIVVAYSLYALPDPVIVDMFVELKGMVSELSTSNPSFGITCSRICTAYVRYEAFCARAVDNVNTYSVFLVKRDPNDGLGIAMRPRNSQRAIEVVKIARGLVSRWNRLYPAWMVQEEDEIIKANAVAGDVKSVVEEIRSSSEVMLTIRRKRVTLRKLADPEAMKDKVMITSLAMKFVESCRRYADGPPMLSIIGLLTGTVLFDADVEPFYTYVAPHLKAMIPRETFKNAAHILWLLSLKNVFHDKSIVKGLANRVVVPLRSIAIADKHKSYIPCIVNALKMLRFESSSEVMQELKSAAQQVGITDQELDRPQNPVHLFLTVED</sequence>
<evidence type="ECO:0000313" key="1">
    <source>
        <dbReference type="EMBL" id="CAK0859240.1"/>
    </source>
</evidence>
<evidence type="ECO:0000313" key="2">
    <source>
        <dbReference type="Proteomes" id="UP001189429"/>
    </source>
</evidence>
<name>A0ABN9UJL3_9DINO</name>
<proteinExistence type="predicted"/>
<dbReference type="Proteomes" id="UP001189429">
    <property type="component" value="Unassembled WGS sequence"/>
</dbReference>
<evidence type="ECO:0008006" key="3">
    <source>
        <dbReference type="Google" id="ProtNLM"/>
    </source>
</evidence>
<accession>A0ABN9UJL3</accession>
<reference evidence="1" key="1">
    <citation type="submission" date="2023-10" db="EMBL/GenBank/DDBJ databases">
        <authorList>
            <person name="Chen Y."/>
            <person name="Shah S."/>
            <person name="Dougan E. K."/>
            <person name="Thang M."/>
            <person name="Chan C."/>
        </authorList>
    </citation>
    <scope>NUCLEOTIDE SEQUENCE [LARGE SCALE GENOMIC DNA]</scope>
</reference>
<gene>
    <name evidence="1" type="ORF">PCOR1329_LOCUS48665</name>
</gene>
<dbReference type="EMBL" id="CAUYUJ010015881">
    <property type="protein sequence ID" value="CAK0859240.1"/>
    <property type="molecule type" value="Genomic_DNA"/>
</dbReference>
<comment type="caution">
    <text evidence="1">The sequence shown here is derived from an EMBL/GenBank/DDBJ whole genome shotgun (WGS) entry which is preliminary data.</text>
</comment>
<protein>
    <recommendedName>
        <fullName evidence="3">HEAT repeat-containing protein 1</fullName>
    </recommendedName>
</protein>
<keyword evidence="2" id="KW-1185">Reference proteome</keyword>